<dbReference type="AlphaFoldDB" id="A0A915HUI1"/>
<accession>A0A915HUI1</accession>
<sequence>MSSAFFDDDAAAIGCKMSWKSSGNEIDKGTAKTRFGVFGLNVNLILGNFAFLAAGSSKIGDEISFKGAGGSGDVSRSDSWSKENFRFLELFGKNLIFKLGFGVCDWEILKKLK</sequence>
<keyword evidence="1" id="KW-1185">Reference proteome</keyword>
<name>A0A915HUI1_ROMCU</name>
<dbReference type="WBParaSite" id="nRc.2.0.1.t05067-RA">
    <property type="protein sequence ID" value="nRc.2.0.1.t05067-RA"/>
    <property type="gene ID" value="nRc.2.0.1.g05067"/>
</dbReference>
<reference evidence="2" key="1">
    <citation type="submission" date="2022-11" db="UniProtKB">
        <authorList>
            <consortium name="WormBaseParasite"/>
        </authorList>
    </citation>
    <scope>IDENTIFICATION</scope>
</reference>
<proteinExistence type="predicted"/>
<organism evidence="1 2">
    <name type="scientific">Romanomermis culicivorax</name>
    <name type="common">Nematode worm</name>
    <dbReference type="NCBI Taxonomy" id="13658"/>
    <lineage>
        <taxon>Eukaryota</taxon>
        <taxon>Metazoa</taxon>
        <taxon>Ecdysozoa</taxon>
        <taxon>Nematoda</taxon>
        <taxon>Enoplea</taxon>
        <taxon>Dorylaimia</taxon>
        <taxon>Mermithida</taxon>
        <taxon>Mermithoidea</taxon>
        <taxon>Mermithidae</taxon>
        <taxon>Romanomermis</taxon>
    </lineage>
</organism>
<protein>
    <submittedName>
        <fullName evidence="2">Uncharacterized protein</fullName>
    </submittedName>
</protein>
<evidence type="ECO:0000313" key="2">
    <source>
        <dbReference type="WBParaSite" id="nRc.2.0.1.t05067-RA"/>
    </source>
</evidence>
<evidence type="ECO:0000313" key="1">
    <source>
        <dbReference type="Proteomes" id="UP000887565"/>
    </source>
</evidence>
<dbReference type="Proteomes" id="UP000887565">
    <property type="component" value="Unplaced"/>
</dbReference>